<dbReference type="Proteomes" id="UP001233360">
    <property type="component" value="Unassembled WGS sequence"/>
</dbReference>
<dbReference type="Gene3D" id="3.40.1170.60">
    <property type="match status" value="1"/>
</dbReference>
<sequence length="430" mass="49132">MSQRIFALIDINNAYVSCERIFEPKLNGRPVIVLSNNDGCVVSRSAEAKALGIRMAVPFFQIQHLIHEYQVAVFSSNYALYAEMSKRFMNILGSFVSEGEQEIYSIDECFLELTAYNEVGCLSDYAQKILITINEWLGLPCSIGIGYSKTQAKIANHIAKAHASFQGICNFIDEDPIIMEDILSHTCVSEVWGIGHQLKKRLNHMHIYTVMDLMDSDEKRLGQHFSVMVENTIHELHGISCIELEGHSPDKQHILSSRSFGQPIRDQQHLSEALTLFTQRAVERLYAQKLLCKAVGISIRTNRFADHDYFHPYTIVHLKDYTDNLLEINQAVQSGLKSIFKAGHVYKKAGITLLDIIPRHHYAPDLFVNSDQTVKNKKLLDTLIKINSNYGKDRIVLAPLIHHQPRSWEMNQLYKSPSYLTKWKDLLRVN</sequence>
<evidence type="ECO:0000313" key="8">
    <source>
        <dbReference type="Proteomes" id="UP001233360"/>
    </source>
</evidence>
<evidence type="ECO:0000256" key="4">
    <source>
        <dbReference type="ARBA" id="ARBA00023204"/>
    </source>
</evidence>
<keyword evidence="8" id="KW-1185">Reference proteome</keyword>
<keyword evidence="3" id="KW-0741">SOS mutagenesis</keyword>
<dbReference type="Pfam" id="PF13438">
    <property type="entry name" value="DUF4113"/>
    <property type="match status" value="1"/>
</dbReference>
<evidence type="ECO:0000256" key="1">
    <source>
        <dbReference type="ARBA" id="ARBA00010945"/>
    </source>
</evidence>
<dbReference type="EMBL" id="JAUTBK010000002">
    <property type="protein sequence ID" value="MDQ1210100.1"/>
    <property type="molecule type" value="Genomic_DNA"/>
</dbReference>
<protein>
    <submittedName>
        <fullName evidence="7">DNA polymerase V</fullName>
    </submittedName>
</protein>
<dbReference type="PANTHER" id="PTHR11076:SF34">
    <property type="entry name" value="PROTEIN UMUC"/>
    <property type="match status" value="1"/>
</dbReference>
<evidence type="ECO:0000256" key="2">
    <source>
        <dbReference type="ARBA" id="ARBA00022763"/>
    </source>
</evidence>
<reference evidence="7 8" key="1">
    <citation type="submission" date="2023-07" db="EMBL/GenBank/DDBJ databases">
        <title>Functional and genomic diversity of the sorghum phyllosphere microbiome.</title>
        <authorList>
            <person name="Shade A."/>
        </authorList>
    </citation>
    <scope>NUCLEOTIDE SEQUENCE [LARGE SCALE GENOMIC DNA]</scope>
    <source>
        <strain evidence="7 8">SORGH_AS_0887</strain>
    </source>
</reference>
<keyword evidence="5" id="KW-0742">SOS response</keyword>
<dbReference type="SUPFAM" id="SSF56672">
    <property type="entry name" value="DNA/RNA polymerases"/>
    <property type="match status" value="1"/>
</dbReference>
<dbReference type="PROSITE" id="PS50173">
    <property type="entry name" value="UMUC"/>
    <property type="match status" value="1"/>
</dbReference>
<gene>
    <name evidence="7" type="ORF">QE380_003023</name>
</gene>
<comment type="caution">
    <text evidence="7">The sequence shown here is derived from an EMBL/GenBank/DDBJ whole genome shotgun (WGS) entry which is preliminary data.</text>
</comment>
<dbReference type="InterPro" id="IPR017961">
    <property type="entry name" value="DNA_pol_Y-fam_little_finger"/>
</dbReference>
<evidence type="ECO:0000256" key="5">
    <source>
        <dbReference type="ARBA" id="ARBA00023236"/>
    </source>
</evidence>
<name>A0ABU0UZU5_ACIBI</name>
<accession>A0ABU0UZU5</accession>
<dbReference type="InterPro" id="IPR025188">
    <property type="entry name" value="DUF4113"/>
</dbReference>
<dbReference type="CDD" id="cd01700">
    <property type="entry name" value="PolY_Pol_V_umuC"/>
    <property type="match status" value="1"/>
</dbReference>
<evidence type="ECO:0000256" key="3">
    <source>
        <dbReference type="ARBA" id="ARBA00023199"/>
    </source>
</evidence>
<dbReference type="InterPro" id="IPR043502">
    <property type="entry name" value="DNA/RNA_pol_sf"/>
</dbReference>
<dbReference type="InterPro" id="IPR001126">
    <property type="entry name" value="UmuC"/>
</dbReference>
<dbReference type="Pfam" id="PF00817">
    <property type="entry name" value="IMS"/>
    <property type="match status" value="1"/>
</dbReference>
<evidence type="ECO:0000313" key="7">
    <source>
        <dbReference type="EMBL" id="MDQ1210100.1"/>
    </source>
</evidence>
<keyword evidence="4" id="KW-0234">DNA repair</keyword>
<organism evidence="7 8">
    <name type="scientific">Acinetobacter baylyi</name>
    <dbReference type="NCBI Taxonomy" id="202950"/>
    <lineage>
        <taxon>Bacteria</taxon>
        <taxon>Pseudomonadati</taxon>
        <taxon>Pseudomonadota</taxon>
        <taxon>Gammaproteobacteria</taxon>
        <taxon>Moraxellales</taxon>
        <taxon>Moraxellaceae</taxon>
        <taxon>Acinetobacter</taxon>
    </lineage>
</organism>
<dbReference type="Gene3D" id="1.10.150.20">
    <property type="entry name" value="5' to 3' exonuclease, C-terminal subdomain"/>
    <property type="match status" value="1"/>
</dbReference>
<keyword evidence="2" id="KW-0227">DNA damage</keyword>
<dbReference type="InterPro" id="IPR050116">
    <property type="entry name" value="DNA_polymerase-Y"/>
</dbReference>
<comment type="similarity">
    <text evidence="1">Belongs to the DNA polymerase type-Y family.</text>
</comment>
<feature type="domain" description="UmuC" evidence="6">
    <location>
        <begin position="6"/>
        <end position="195"/>
    </location>
</feature>
<evidence type="ECO:0000259" key="6">
    <source>
        <dbReference type="PROSITE" id="PS50173"/>
    </source>
</evidence>
<dbReference type="PANTHER" id="PTHR11076">
    <property type="entry name" value="DNA REPAIR POLYMERASE UMUC / TRANSFERASE FAMILY MEMBER"/>
    <property type="match status" value="1"/>
</dbReference>
<dbReference type="InterPro" id="IPR043128">
    <property type="entry name" value="Rev_trsase/Diguanyl_cyclase"/>
</dbReference>
<dbReference type="Pfam" id="PF11799">
    <property type="entry name" value="IMS_C"/>
    <property type="match status" value="1"/>
</dbReference>
<proteinExistence type="inferred from homology"/>
<dbReference type="RefSeq" id="WP_307004662.1">
    <property type="nucleotide sequence ID" value="NZ_JAUTBK010000002.1"/>
</dbReference>
<dbReference type="Gene3D" id="3.30.70.270">
    <property type="match status" value="1"/>
</dbReference>